<evidence type="ECO:0000313" key="2">
    <source>
        <dbReference type="Proteomes" id="UP000050326"/>
    </source>
</evidence>
<keyword evidence="2" id="KW-1185">Reference proteome</keyword>
<sequence length="258" mass="28631">MLEDMNINDTFAFPYANPGKSAVVSVSNQEYVRHAIKTHFIEAGKENYIDIISRYVTPVYKEGDFLAISEKLITLCQNRVITKNDLKIGFWAKFLSRFAYRSPYGFGIRNPYKMAAAIKLAGLPRVLFAAFCSVIGKLFGVRGVFYKVVGNNISNIDGFNNLAFDYYADKGLISPENPVGVCKEIKEKLNIDCMIMDVNDIGAEILGVSSDAPYGIDVLKAMVKDNPAGQDQEMTPLILIRKKQEYADVAVDSEAHGA</sequence>
<dbReference type="STRING" id="36849.OXPF_38560"/>
<keyword evidence="1" id="KW-0436">Ligase</keyword>
<proteinExistence type="predicted"/>
<dbReference type="OrthoDB" id="9763290at2"/>
<dbReference type="Proteomes" id="UP000050326">
    <property type="component" value="Unassembled WGS sequence"/>
</dbReference>
<protein>
    <submittedName>
        <fullName evidence="1">F420-0:gamma-glutamyl ligase</fullName>
    </submittedName>
</protein>
<evidence type="ECO:0000313" key="1">
    <source>
        <dbReference type="EMBL" id="KPU42679.1"/>
    </source>
</evidence>
<comment type="caution">
    <text evidence="1">The sequence shown here is derived from an EMBL/GenBank/DDBJ whole genome shotgun (WGS) entry which is preliminary data.</text>
</comment>
<dbReference type="RefSeq" id="WP_054876816.1">
    <property type="nucleotide sequence ID" value="NZ_LKET01000062.1"/>
</dbReference>
<dbReference type="AlphaFoldDB" id="A0A0P8YSL7"/>
<organism evidence="1 2">
    <name type="scientific">Oxobacter pfennigii</name>
    <dbReference type="NCBI Taxonomy" id="36849"/>
    <lineage>
        <taxon>Bacteria</taxon>
        <taxon>Bacillati</taxon>
        <taxon>Bacillota</taxon>
        <taxon>Clostridia</taxon>
        <taxon>Eubacteriales</taxon>
        <taxon>Clostridiaceae</taxon>
        <taxon>Oxobacter</taxon>
    </lineage>
</organism>
<name>A0A0P8YSL7_9CLOT</name>
<gene>
    <name evidence="1" type="ORF">OXPF_38560</name>
</gene>
<dbReference type="GO" id="GO:0016874">
    <property type="term" value="F:ligase activity"/>
    <property type="evidence" value="ECO:0007669"/>
    <property type="project" value="UniProtKB-KW"/>
</dbReference>
<dbReference type="EMBL" id="LKET01000062">
    <property type="protein sequence ID" value="KPU42679.1"/>
    <property type="molecule type" value="Genomic_DNA"/>
</dbReference>
<accession>A0A0P8YSL7</accession>
<dbReference type="SUPFAM" id="SSF144010">
    <property type="entry name" value="CofE-like"/>
    <property type="match status" value="1"/>
</dbReference>
<reference evidence="1 2" key="1">
    <citation type="submission" date="2015-09" db="EMBL/GenBank/DDBJ databases">
        <title>Genome sequence of Oxobacter pfennigii DSM 3222.</title>
        <authorList>
            <person name="Poehlein A."/>
            <person name="Bengelsdorf F.R."/>
            <person name="Schiel-Bengelsdorf B."/>
            <person name="Duerre P."/>
            <person name="Daniel R."/>
        </authorList>
    </citation>
    <scope>NUCLEOTIDE SEQUENCE [LARGE SCALE GENOMIC DNA]</scope>
    <source>
        <strain evidence="1 2">DSM 3222</strain>
    </source>
</reference>